<keyword evidence="1" id="KW-1133">Transmembrane helix</keyword>
<organism evidence="2 4">
    <name type="scientific">Medicago truncatula</name>
    <name type="common">Barrel medic</name>
    <name type="synonym">Medicago tribuloides</name>
    <dbReference type="NCBI Taxonomy" id="3880"/>
    <lineage>
        <taxon>Eukaryota</taxon>
        <taxon>Viridiplantae</taxon>
        <taxon>Streptophyta</taxon>
        <taxon>Embryophyta</taxon>
        <taxon>Tracheophyta</taxon>
        <taxon>Spermatophyta</taxon>
        <taxon>Magnoliopsida</taxon>
        <taxon>eudicotyledons</taxon>
        <taxon>Gunneridae</taxon>
        <taxon>Pentapetalae</taxon>
        <taxon>rosids</taxon>
        <taxon>fabids</taxon>
        <taxon>Fabales</taxon>
        <taxon>Fabaceae</taxon>
        <taxon>Papilionoideae</taxon>
        <taxon>50 kb inversion clade</taxon>
        <taxon>NPAAA clade</taxon>
        <taxon>Hologalegina</taxon>
        <taxon>IRL clade</taxon>
        <taxon>Trifolieae</taxon>
        <taxon>Medicago</taxon>
    </lineage>
</organism>
<accession>G8A2N4</accession>
<dbReference type="STRING" id="3880.G8A2N4"/>
<keyword evidence="1" id="KW-0472">Membrane</keyword>
<dbReference type="Proteomes" id="UP000002051">
    <property type="component" value="Chromosome 8"/>
</dbReference>
<evidence type="ECO:0000313" key="4">
    <source>
        <dbReference type="Proteomes" id="UP000002051"/>
    </source>
</evidence>
<dbReference type="EnsemblPlants" id="KEH19302">
    <property type="protein sequence ID" value="KEH19302"/>
    <property type="gene ID" value="MTR_8g446670"/>
</dbReference>
<reference evidence="3" key="3">
    <citation type="submission" date="2015-04" db="UniProtKB">
        <authorList>
            <consortium name="EnsemblPlants"/>
        </authorList>
    </citation>
    <scope>IDENTIFICATION</scope>
    <source>
        <strain evidence="3">cv. Jemalong A17</strain>
    </source>
</reference>
<keyword evidence="4" id="KW-1185">Reference proteome</keyword>
<feature type="transmembrane region" description="Helical" evidence="1">
    <location>
        <begin position="101"/>
        <end position="119"/>
    </location>
</feature>
<evidence type="ECO:0000256" key="1">
    <source>
        <dbReference type="SAM" id="Phobius"/>
    </source>
</evidence>
<reference evidence="2 4" key="2">
    <citation type="journal article" date="2014" name="BMC Genomics">
        <title>An improved genome release (version Mt4.0) for the model legume Medicago truncatula.</title>
        <authorList>
            <person name="Tang H."/>
            <person name="Krishnakumar V."/>
            <person name="Bidwell S."/>
            <person name="Rosen B."/>
            <person name="Chan A."/>
            <person name="Zhou S."/>
            <person name="Gentzbittel L."/>
            <person name="Childs K.L."/>
            <person name="Yandell M."/>
            <person name="Gundlach H."/>
            <person name="Mayer K.F."/>
            <person name="Schwartz D.C."/>
            <person name="Town C.D."/>
        </authorList>
    </citation>
    <scope>GENOME REANNOTATION</scope>
    <source>
        <strain evidence="2">A17</strain>
        <strain evidence="3 4">cv. Jemalong A17</strain>
    </source>
</reference>
<evidence type="ECO:0000313" key="3">
    <source>
        <dbReference type="EnsemblPlants" id="KEH19302"/>
    </source>
</evidence>
<dbReference type="PaxDb" id="3880-AES85722"/>
<sequence>MAGINIETLLSYHCLTGPLLKNPLSEYDKAINKLQVKYRTYIVEYDFDTGAVCLPRMFGSDFGDRIGLANVFIVAPESLSTLIEGTPSIRKDAQRYNYDEYVGVLICGFYFYYYYYYFFLRN</sequence>
<reference evidence="2 4" key="1">
    <citation type="journal article" date="2011" name="Nature">
        <title>The Medicago genome provides insight into the evolution of rhizobial symbioses.</title>
        <authorList>
            <person name="Young N.D."/>
            <person name="Debelle F."/>
            <person name="Oldroyd G.E."/>
            <person name="Geurts R."/>
            <person name="Cannon S.B."/>
            <person name="Udvardi M.K."/>
            <person name="Benedito V.A."/>
            <person name="Mayer K.F."/>
            <person name="Gouzy J."/>
            <person name="Schoof H."/>
            <person name="Van de Peer Y."/>
            <person name="Proost S."/>
            <person name="Cook D.R."/>
            <person name="Meyers B.C."/>
            <person name="Spannagl M."/>
            <person name="Cheung F."/>
            <person name="De Mita S."/>
            <person name="Krishnakumar V."/>
            <person name="Gundlach H."/>
            <person name="Zhou S."/>
            <person name="Mudge J."/>
            <person name="Bharti A.K."/>
            <person name="Murray J.D."/>
            <person name="Naoumkina M.A."/>
            <person name="Rosen B."/>
            <person name="Silverstein K.A."/>
            <person name="Tang H."/>
            <person name="Rombauts S."/>
            <person name="Zhao P.X."/>
            <person name="Zhou P."/>
            <person name="Barbe V."/>
            <person name="Bardou P."/>
            <person name="Bechner M."/>
            <person name="Bellec A."/>
            <person name="Berger A."/>
            <person name="Berges H."/>
            <person name="Bidwell S."/>
            <person name="Bisseling T."/>
            <person name="Choisne N."/>
            <person name="Couloux A."/>
            <person name="Denny R."/>
            <person name="Deshpande S."/>
            <person name="Dai X."/>
            <person name="Doyle J.J."/>
            <person name="Dudez A.M."/>
            <person name="Farmer A.D."/>
            <person name="Fouteau S."/>
            <person name="Franken C."/>
            <person name="Gibelin C."/>
            <person name="Gish J."/>
            <person name="Goldstein S."/>
            <person name="Gonzalez A.J."/>
            <person name="Green P.J."/>
            <person name="Hallab A."/>
            <person name="Hartog M."/>
            <person name="Hua A."/>
            <person name="Humphray S.J."/>
            <person name="Jeong D.H."/>
            <person name="Jing Y."/>
            <person name="Jocker A."/>
            <person name="Kenton S.M."/>
            <person name="Kim D.J."/>
            <person name="Klee K."/>
            <person name="Lai H."/>
            <person name="Lang C."/>
            <person name="Lin S."/>
            <person name="Macmil S.L."/>
            <person name="Magdelenat G."/>
            <person name="Matthews L."/>
            <person name="McCorrison J."/>
            <person name="Monaghan E.L."/>
            <person name="Mun J.H."/>
            <person name="Najar F.Z."/>
            <person name="Nicholson C."/>
            <person name="Noirot C."/>
            <person name="O'Bleness M."/>
            <person name="Paule C.R."/>
            <person name="Poulain J."/>
            <person name="Prion F."/>
            <person name="Qin B."/>
            <person name="Qu C."/>
            <person name="Retzel E.F."/>
            <person name="Riddle C."/>
            <person name="Sallet E."/>
            <person name="Samain S."/>
            <person name="Samson N."/>
            <person name="Sanders I."/>
            <person name="Saurat O."/>
            <person name="Scarpelli C."/>
            <person name="Schiex T."/>
            <person name="Segurens B."/>
            <person name="Severin A.J."/>
            <person name="Sherrier D.J."/>
            <person name="Shi R."/>
            <person name="Sims S."/>
            <person name="Singer S.R."/>
            <person name="Sinharoy S."/>
            <person name="Sterck L."/>
            <person name="Viollet A."/>
            <person name="Wang B.B."/>
            <person name="Wang K."/>
            <person name="Wang M."/>
            <person name="Wang X."/>
            <person name="Warfsmann J."/>
            <person name="Weissenbach J."/>
            <person name="White D.D."/>
            <person name="White J.D."/>
            <person name="Wiley G.B."/>
            <person name="Wincker P."/>
            <person name="Xing Y."/>
            <person name="Yang L."/>
            <person name="Yao Z."/>
            <person name="Ying F."/>
            <person name="Zhai J."/>
            <person name="Zhou L."/>
            <person name="Zuber A."/>
            <person name="Denarie J."/>
            <person name="Dixon R.A."/>
            <person name="May G.D."/>
            <person name="Schwartz D.C."/>
            <person name="Rogers J."/>
            <person name="Quetier F."/>
            <person name="Town C.D."/>
            <person name="Roe B.A."/>
        </authorList>
    </citation>
    <scope>NUCLEOTIDE SEQUENCE [LARGE SCALE GENOMIC DNA]</scope>
    <source>
        <strain evidence="2">A17</strain>
        <strain evidence="3 4">cv. Jemalong A17</strain>
    </source>
</reference>
<dbReference type="AlphaFoldDB" id="G8A2N4"/>
<keyword evidence="1 2" id="KW-0812">Transmembrane</keyword>
<evidence type="ECO:0000313" key="2">
    <source>
        <dbReference type="EMBL" id="KEH19302.1"/>
    </source>
</evidence>
<dbReference type="HOGENOM" id="CLU_2030210_0_0_1"/>
<name>G8A2N4_MEDTR</name>
<dbReference type="EMBL" id="CM001224">
    <property type="protein sequence ID" value="KEH19302.1"/>
    <property type="molecule type" value="Genomic_DNA"/>
</dbReference>
<gene>
    <name evidence="2" type="ordered locus">MTR_8g446670</name>
</gene>
<protein>
    <submittedName>
        <fullName evidence="2">Transmembrane protein, putative</fullName>
    </submittedName>
</protein>
<proteinExistence type="predicted"/>